<name>A0AAV8USV8_9RHOD</name>
<gene>
    <name evidence="2" type="ORF">NDN08_001109</name>
</gene>
<evidence type="ECO:0000256" key="1">
    <source>
        <dbReference type="SAM" id="MobiDB-lite"/>
    </source>
</evidence>
<dbReference type="Proteomes" id="UP001157974">
    <property type="component" value="Unassembled WGS sequence"/>
</dbReference>
<sequence>MRKDSIPRKRVKRQAWKCTITDLLENEPIGFPWFEDEVSEDELEVKGRYTPRITGVQAIRRVEATGKEEMLVEWDPPKRSGEKFTWEDASSVPRIMWTMYQDQTKKYDEDSNLPRRQEKATDQAVQESFLSTRKGETEYIVLD</sequence>
<proteinExistence type="predicted"/>
<feature type="region of interest" description="Disordered" evidence="1">
    <location>
        <begin position="106"/>
        <end position="126"/>
    </location>
</feature>
<dbReference type="AlphaFoldDB" id="A0AAV8USV8"/>
<evidence type="ECO:0000313" key="2">
    <source>
        <dbReference type="EMBL" id="KAJ8904591.1"/>
    </source>
</evidence>
<accession>A0AAV8USV8</accession>
<keyword evidence="3" id="KW-1185">Reference proteome</keyword>
<feature type="compositionally biased region" description="Basic and acidic residues" evidence="1">
    <location>
        <begin position="106"/>
        <end position="121"/>
    </location>
</feature>
<evidence type="ECO:0000313" key="3">
    <source>
        <dbReference type="Proteomes" id="UP001157974"/>
    </source>
</evidence>
<reference evidence="2 3" key="1">
    <citation type="journal article" date="2023" name="Nat. Commun.">
        <title>Origin of minicircular mitochondrial genomes in red algae.</title>
        <authorList>
            <person name="Lee Y."/>
            <person name="Cho C.H."/>
            <person name="Lee Y.M."/>
            <person name="Park S.I."/>
            <person name="Yang J.H."/>
            <person name="West J.A."/>
            <person name="Bhattacharya D."/>
            <person name="Yoon H.S."/>
        </authorList>
    </citation>
    <scope>NUCLEOTIDE SEQUENCE [LARGE SCALE GENOMIC DNA]</scope>
    <source>
        <strain evidence="2 3">CCMP1338</strain>
        <tissue evidence="2">Whole cell</tissue>
    </source>
</reference>
<organism evidence="2 3">
    <name type="scientific">Rhodosorus marinus</name>
    <dbReference type="NCBI Taxonomy" id="101924"/>
    <lineage>
        <taxon>Eukaryota</taxon>
        <taxon>Rhodophyta</taxon>
        <taxon>Stylonematophyceae</taxon>
        <taxon>Stylonematales</taxon>
        <taxon>Stylonemataceae</taxon>
        <taxon>Rhodosorus</taxon>
    </lineage>
</organism>
<protein>
    <recommendedName>
        <fullName evidence="4">Chromo domain-containing protein</fullName>
    </recommendedName>
</protein>
<evidence type="ECO:0008006" key="4">
    <source>
        <dbReference type="Google" id="ProtNLM"/>
    </source>
</evidence>
<dbReference type="EMBL" id="JAMWBK010000005">
    <property type="protein sequence ID" value="KAJ8904591.1"/>
    <property type="molecule type" value="Genomic_DNA"/>
</dbReference>
<comment type="caution">
    <text evidence="2">The sequence shown here is derived from an EMBL/GenBank/DDBJ whole genome shotgun (WGS) entry which is preliminary data.</text>
</comment>